<comment type="function">
    <text evidence="4">Removes the phosphate from trehalose 6-phosphate to produce free trehalose.</text>
</comment>
<dbReference type="Pfam" id="PF02358">
    <property type="entry name" value="Trehalose_PPase"/>
    <property type="match status" value="1"/>
</dbReference>
<evidence type="ECO:0000256" key="4">
    <source>
        <dbReference type="RuleBase" id="RU361117"/>
    </source>
</evidence>
<dbReference type="SUPFAM" id="SSF56784">
    <property type="entry name" value="HAD-like"/>
    <property type="match status" value="1"/>
</dbReference>
<dbReference type="Gene3D" id="3.40.50.1000">
    <property type="entry name" value="HAD superfamily/HAD-like"/>
    <property type="match status" value="1"/>
</dbReference>
<dbReference type="PANTHER" id="PTHR43768:SF3">
    <property type="entry name" value="TREHALOSE 6-PHOSPHATE PHOSPHATASE"/>
    <property type="match status" value="1"/>
</dbReference>
<dbReference type="Proteomes" id="UP001179121">
    <property type="component" value="Chromosome"/>
</dbReference>
<dbReference type="InterPro" id="IPR023214">
    <property type="entry name" value="HAD_sf"/>
</dbReference>
<comment type="pathway">
    <text evidence="1 4">Glycan biosynthesis; trehalose biosynthesis.</text>
</comment>
<dbReference type="EC" id="3.1.3.12" evidence="4"/>
<organism evidence="5 6">
    <name type="scientific">Nitrospira tepida</name>
    <dbReference type="NCBI Taxonomy" id="2973512"/>
    <lineage>
        <taxon>Bacteria</taxon>
        <taxon>Pseudomonadati</taxon>
        <taxon>Nitrospirota</taxon>
        <taxon>Nitrospiria</taxon>
        <taxon>Nitrospirales</taxon>
        <taxon>Nitrospiraceae</taxon>
        <taxon>Nitrospira</taxon>
    </lineage>
</organism>
<evidence type="ECO:0000256" key="2">
    <source>
        <dbReference type="ARBA" id="ARBA00008770"/>
    </source>
</evidence>
<dbReference type="EMBL" id="OX365700">
    <property type="protein sequence ID" value="CAI4029798.1"/>
    <property type="molecule type" value="Genomic_DNA"/>
</dbReference>
<keyword evidence="6" id="KW-1185">Reference proteome</keyword>
<keyword evidence="4" id="KW-0460">Magnesium</keyword>
<dbReference type="GO" id="GO:0005992">
    <property type="term" value="P:trehalose biosynthetic process"/>
    <property type="evidence" value="ECO:0007669"/>
    <property type="project" value="InterPro"/>
</dbReference>
<dbReference type="PANTHER" id="PTHR43768">
    <property type="entry name" value="TREHALOSE 6-PHOSPHATE PHOSPHATASE"/>
    <property type="match status" value="1"/>
</dbReference>
<evidence type="ECO:0000313" key="5">
    <source>
        <dbReference type="EMBL" id="CAI4029798.1"/>
    </source>
</evidence>
<sequence length="275" mass="30108">MIDLFSDSGLARLEALSRTESLYAFDFDGTLAEIVRERDRAQVTPQVRRALHELGRLAPTAVVSGRALEDLEPRIEGAVSYLIGNHGLEGTQEEAEVRNQAQAVSRSWREQLGGSAGAKLHDEGITLEDKTYSLTLHYRGTRNSTRAKRKAKEALSRLTPAPRIILGKAVVNAVPAGSPHKGAAIRSLMRRLNVTTALYVGDDVTDEDVFALPDARIVTVRIGRKRGSRAQFYLTDQGQVARLLDYLVKLLSMRPPPHTIGEPPGIMTAGRPAAR</sequence>
<accession>A0AA86T8H8</accession>
<dbReference type="GO" id="GO:0004805">
    <property type="term" value="F:trehalose-phosphatase activity"/>
    <property type="evidence" value="ECO:0007669"/>
    <property type="project" value="UniProtKB-EC"/>
</dbReference>
<dbReference type="KEGG" id="nti:DNFV4_00217"/>
<dbReference type="AlphaFoldDB" id="A0AA86T8H8"/>
<dbReference type="NCBIfam" id="TIGR00685">
    <property type="entry name" value="T6PP"/>
    <property type="match status" value="1"/>
</dbReference>
<dbReference type="NCBIfam" id="TIGR01484">
    <property type="entry name" value="HAD-SF-IIB"/>
    <property type="match status" value="1"/>
</dbReference>
<keyword evidence="3 4" id="KW-0378">Hydrolase</keyword>
<comment type="cofactor">
    <cofactor evidence="4">
        <name>Mg(2+)</name>
        <dbReference type="ChEBI" id="CHEBI:18420"/>
    </cofactor>
</comment>
<keyword evidence="4" id="KW-0479">Metal-binding</keyword>
<evidence type="ECO:0000313" key="6">
    <source>
        <dbReference type="Proteomes" id="UP001179121"/>
    </source>
</evidence>
<dbReference type="InterPro" id="IPR003337">
    <property type="entry name" value="Trehalose_PPase"/>
</dbReference>
<dbReference type="Gene3D" id="3.30.70.1020">
    <property type="entry name" value="Trehalose-6-phosphate phosphatase related protein, domain 2"/>
    <property type="match status" value="1"/>
</dbReference>
<evidence type="ECO:0000256" key="3">
    <source>
        <dbReference type="ARBA" id="ARBA00022801"/>
    </source>
</evidence>
<comment type="catalytic activity">
    <reaction evidence="4">
        <text>alpha,alpha-trehalose 6-phosphate + H2O = alpha,alpha-trehalose + phosphate</text>
        <dbReference type="Rhea" id="RHEA:23420"/>
        <dbReference type="ChEBI" id="CHEBI:15377"/>
        <dbReference type="ChEBI" id="CHEBI:16551"/>
        <dbReference type="ChEBI" id="CHEBI:43474"/>
        <dbReference type="ChEBI" id="CHEBI:58429"/>
        <dbReference type="EC" id="3.1.3.12"/>
    </reaction>
</comment>
<proteinExistence type="inferred from homology"/>
<reference evidence="5" key="1">
    <citation type="submission" date="2022-10" db="EMBL/GenBank/DDBJ databases">
        <authorList>
            <person name="Koch H."/>
        </authorList>
    </citation>
    <scope>NUCLEOTIDE SEQUENCE</scope>
    <source>
        <strain evidence="5">DNF</strain>
    </source>
</reference>
<gene>
    <name evidence="5" type="ORF">DNFV4_00217</name>
</gene>
<name>A0AA86T8H8_9BACT</name>
<dbReference type="RefSeq" id="WP_289266822.1">
    <property type="nucleotide sequence ID" value="NZ_OX365700.1"/>
</dbReference>
<dbReference type="InterPro" id="IPR044651">
    <property type="entry name" value="OTSB-like"/>
</dbReference>
<protein>
    <recommendedName>
        <fullName evidence="4">Trehalose 6-phosphate phosphatase</fullName>
        <ecNumber evidence="4">3.1.3.12</ecNumber>
    </recommendedName>
</protein>
<dbReference type="InterPro" id="IPR006379">
    <property type="entry name" value="HAD-SF_hydro_IIB"/>
</dbReference>
<evidence type="ECO:0000256" key="1">
    <source>
        <dbReference type="ARBA" id="ARBA00005199"/>
    </source>
</evidence>
<dbReference type="GO" id="GO:0046872">
    <property type="term" value="F:metal ion binding"/>
    <property type="evidence" value="ECO:0007669"/>
    <property type="project" value="UniProtKB-KW"/>
</dbReference>
<dbReference type="InterPro" id="IPR036412">
    <property type="entry name" value="HAD-like_sf"/>
</dbReference>
<comment type="similarity">
    <text evidence="2 4">Belongs to the trehalose phosphatase family.</text>
</comment>